<evidence type="ECO:0000313" key="1">
    <source>
        <dbReference type="EMBL" id="MDN0014086.1"/>
    </source>
</evidence>
<dbReference type="Proteomes" id="UP001168524">
    <property type="component" value="Unassembled WGS sequence"/>
</dbReference>
<dbReference type="EMBL" id="JAUDZE010000002">
    <property type="protein sequence ID" value="MDN0014086.1"/>
    <property type="molecule type" value="Genomic_DNA"/>
</dbReference>
<proteinExistence type="predicted"/>
<dbReference type="RefSeq" id="WP_267980318.1">
    <property type="nucleotide sequence ID" value="NZ_JAPQKF010000002.1"/>
</dbReference>
<accession>A0ABT7WN20</accession>
<comment type="caution">
    <text evidence="1">The sequence shown here is derived from an EMBL/GenBank/DDBJ whole genome shotgun (WGS) entry which is preliminary data.</text>
</comment>
<evidence type="ECO:0008006" key="3">
    <source>
        <dbReference type="Google" id="ProtNLM"/>
    </source>
</evidence>
<gene>
    <name evidence="1" type="ORF">QTA56_07530</name>
</gene>
<evidence type="ECO:0000313" key="2">
    <source>
        <dbReference type="Proteomes" id="UP001168524"/>
    </source>
</evidence>
<organism evidence="1 2">
    <name type="scientific">Acinetobacter thutiue</name>
    <dbReference type="NCBI Taxonomy" id="2998078"/>
    <lineage>
        <taxon>Bacteria</taxon>
        <taxon>Pseudomonadati</taxon>
        <taxon>Pseudomonadota</taxon>
        <taxon>Gammaproteobacteria</taxon>
        <taxon>Moraxellales</taxon>
        <taxon>Moraxellaceae</taxon>
        <taxon>Acinetobacter</taxon>
    </lineage>
</organism>
<reference evidence="1" key="1">
    <citation type="submission" date="2023-06" db="EMBL/GenBank/DDBJ databases">
        <title>Two novel species of Acinetobacter isolated from motorbike repairing workshop in Vietnam.</title>
        <authorList>
            <person name="Le N.T.T."/>
        </authorList>
    </citation>
    <scope>NUCLEOTIDE SEQUENCE</scope>
    <source>
        <strain evidence="1">VNH17</strain>
    </source>
</reference>
<name>A0ABT7WN20_9GAMM</name>
<sequence>MAKTEIAIVTEIRDGELMPIPLLAAAVILQGTFAVVDGTGHGIASDDVGGADQICLGIWDHSAENTGANGDLLGLVRRNKQFLVRNSTADPVTQADFGIQVYVEDNQTIAKTDGTGTRSLAGRFMGFDAQFDDCVWVEI</sequence>
<keyword evidence="2" id="KW-1185">Reference proteome</keyword>
<protein>
    <recommendedName>
        <fullName evidence="3">Bacteriophage protein</fullName>
    </recommendedName>
</protein>